<sequence length="1127" mass="128606">MFSLCALTRLTWYFQLEHVLNSTHDEAGETASFESALIRGADGFLHPFGLPRDKNAATNHEFVRLSRQKDTLRTLEARLANLSEDSCSAQVIQSTLSELEDGTRSLLESLVGVRRSNVTDPLVQELETGLRLLDARLVDWRVRHPDTTPIRIDNSELYFRSRYTSSHVWPGKYFSNPNSRRQTPTLIAYCIALVGRVFEGASERGATFLLKMLKVFGHSLTMLGRGGDTLEQSNAISDIPDSISTLEKRMNLGISTVPYAVCPSCSCTYKPTYPVGSSQPVYDRTCTNRTYDGVCSSEMLDDLDRPLKIFHYYPFFDWFGKFISLPGIEQYGDKFCEHVSAHPENPPDKCDARDGSFVRTFRANDGGLFVADRGDEGRWFFRFHGDFFNVEGNRIQGATKSTGLLGLLCLNLPLNMTNDPAYIYIPGLIQGPDEPASKEAAHTYYLLPLFQDLDLAYTRGVTPFHSHQTYNQGKPWPYNRTHRIALAKAVMDLKAARPFAGLLDVSSHHFCFLCSCWHTSQLMRTDFEKWGIINDDSLRKGAALWLNAETEKERVRIEAVYGTRHSAMWTLKYWRPSEQLVPEPMHTFFLRVLQNFFRVALGLENPDKRKSRPHFRAFYHDFTPPPLPSDTSASGPKPQNPSTQILDDRIAFRDVYRIHQALSASSPSTNSDRNDYSKKLMNMKWVALLYVCNDLMLFPANRSALKWQLTVMVGQIQKREMVDVLVNWRRGKPTQELKWVYVDSSAVLERLHQAISEVTTPAWVGKPPPNVGLPNAGTLKADHWRTLFSIHLPLTLLSMWGKGSPLATPDAGEMSSVLETALWLSCALIIMTKDTLTTERRESFRFAYRQHILGLRKNFPGFFKPTHHLAFHIYEFMDRYGPLRNWWAFFFERLIGRLQRQPTNHQTGQLERTLLYGFNSGASFQQWLLRPDCPPLLKYCLNLLDKTYSYVNRGYTTGDRDDSLDQADEEQDNENISNLLKGHELPDISKWVLSTPPSSELLSMCGCHDLEKIRCFSRITAPRGFYTIPSSKAIGNSYLCFKDGDSWSAGQIQHIFDLGDGVIRMAIKRCVPLNLRARTDPFSTFFPRGFEAKMVSSAFKNKLEIIKQDEILGHIARWELRGEKLLY</sequence>
<name>A0A4S8MG25_DENBC</name>
<evidence type="ECO:0000313" key="1">
    <source>
        <dbReference type="EMBL" id="THV01610.1"/>
    </source>
</evidence>
<reference evidence="1 2" key="1">
    <citation type="journal article" date="2019" name="Nat. Ecol. Evol.">
        <title>Megaphylogeny resolves global patterns of mushroom evolution.</title>
        <authorList>
            <person name="Varga T."/>
            <person name="Krizsan K."/>
            <person name="Foldi C."/>
            <person name="Dima B."/>
            <person name="Sanchez-Garcia M."/>
            <person name="Sanchez-Ramirez S."/>
            <person name="Szollosi G.J."/>
            <person name="Szarkandi J.G."/>
            <person name="Papp V."/>
            <person name="Albert L."/>
            <person name="Andreopoulos W."/>
            <person name="Angelini C."/>
            <person name="Antonin V."/>
            <person name="Barry K.W."/>
            <person name="Bougher N.L."/>
            <person name="Buchanan P."/>
            <person name="Buyck B."/>
            <person name="Bense V."/>
            <person name="Catcheside P."/>
            <person name="Chovatia M."/>
            <person name="Cooper J."/>
            <person name="Damon W."/>
            <person name="Desjardin D."/>
            <person name="Finy P."/>
            <person name="Geml J."/>
            <person name="Haridas S."/>
            <person name="Hughes K."/>
            <person name="Justo A."/>
            <person name="Karasinski D."/>
            <person name="Kautmanova I."/>
            <person name="Kiss B."/>
            <person name="Kocsube S."/>
            <person name="Kotiranta H."/>
            <person name="LaButti K.M."/>
            <person name="Lechner B.E."/>
            <person name="Liimatainen K."/>
            <person name="Lipzen A."/>
            <person name="Lukacs Z."/>
            <person name="Mihaltcheva S."/>
            <person name="Morgado L.N."/>
            <person name="Niskanen T."/>
            <person name="Noordeloos M.E."/>
            <person name="Ohm R.A."/>
            <person name="Ortiz-Santana B."/>
            <person name="Ovrebo C."/>
            <person name="Racz N."/>
            <person name="Riley R."/>
            <person name="Savchenko A."/>
            <person name="Shiryaev A."/>
            <person name="Soop K."/>
            <person name="Spirin V."/>
            <person name="Szebenyi C."/>
            <person name="Tomsovsky M."/>
            <person name="Tulloss R.E."/>
            <person name="Uehling J."/>
            <person name="Grigoriev I.V."/>
            <person name="Vagvolgyi C."/>
            <person name="Papp T."/>
            <person name="Martin F.M."/>
            <person name="Miettinen O."/>
            <person name="Hibbett D.S."/>
            <person name="Nagy L.G."/>
        </authorList>
    </citation>
    <scope>NUCLEOTIDE SEQUENCE [LARGE SCALE GENOMIC DNA]</scope>
    <source>
        <strain evidence="1 2">CBS 962.96</strain>
    </source>
</reference>
<accession>A0A4S8MG25</accession>
<dbReference type="Proteomes" id="UP000297245">
    <property type="component" value="Unassembled WGS sequence"/>
</dbReference>
<protein>
    <submittedName>
        <fullName evidence="1">Uncharacterized protein</fullName>
    </submittedName>
</protein>
<organism evidence="1 2">
    <name type="scientific">Dendrothele bispora (strain CBS 962.96)</name>
    <dbReference type="NCBI Taxonomy" id="1314807"/>
    <lineage>
        <taxon>Eukaryota</taxon>
        <taxon>Fungi</taxon>
        <taxon>Dikarya</taxon>
        <taxon>Basidiomycota</taxon>
        <taxon>Agaricomycotina</taxon>
        <taxon>Agaricomycetes</taxon>
        <taxon>Agaricomycetidae</taxon>
        <taxon>Agaricales</taxon>
        <taxon>Agaricales incertae sedis</taxon>
        <taxon>Dendrothele</taxon>
    </lineage>
</organism>
<dbReference type="OrthoDB" id="3269001at2759"/>
<proteinExistence type="predicted"/>
<keyword evidence="2" id="KW-1185">Reference proteome</keyword>
<gene>
    <name evidence="1" type="ORF">K435DRAFT_654934</name>
</gene>
<dbReference type="AlphaFoldDB" id="A0A4S8MG25"/>
<evidence type="ECO:0000313" key="2">
    <source>
        <dbReference type="Proteomes" id="UP000297245"/>
    </source>
</evidence>
<dbReference type="EMBL" id="ML179087">
    <property type="protein sequence ID" value="THV01610.1"/>
    <property type="molecule type" value="Genomic_DNA"/>
</dbReference>